<dbReference type="InterPro" id="IPR000700">
    <property type="entry name" value="PAS-assoc_C"/>
</dbReference>
<dbReference type="SUPFAM" id="SSF55874">
    <property type="entry name" value="ATPase domain of HSP90 chaperone/DNA topoisomerase II/histidine kinase"/>
    <property type="match status" value="1"/>
</dbReference>
<dbReference type="PROSITE" id="PS50112">
    <property type="entry name" value="PAS"/>
    <property type="match status" value="1"/>
</dbReference>
<dbReference type="KEGG" id="dli:dnl_36780"/>
<dbReference type="EMBL" id="CP061799">
    <property type="protein sequence ID" value="QTA81345.1"/>
    <property type="molecule type" value="Genomic_DNA"/>
</dbReference>
<dbReference type="GO" id="GO:0000155">
    <property type="term" value="F:phosphorelay sensor kinase activity"/>
    <property type="evidence" value="ECO:0007669"/>
    <property type="project" value="InterPro"/>
</dbReference>
<evidence type="ECO:0000256" key="1">
    <source>
        <dbReference type="ARBA" id="ARBA00000085"/>
    </source>
</evidence>
<dbReference type="NCBIfam" id="TIGR00229">
    <property type="entry name" value="sensory_box"/>
    <property type="match status" value="1"/>
</dbReference>
<keyword evidence="4" id="KW-0808">Transferase</keyword>
<dbReference type="Proteomes" id="UP000663720">
    <property type="component" value="Chromosome"/>
</dbReference>
<keyword evidence="16" id="KW-1185">Reference proteome</keyword>
<dbReference type="CDD" id="cd00130">
    <property type="entry name" value="PAS"/>
    <property type="match status" value="1"/>
</dbReference>
<evidence type="ECO:0000256" key="7">
    <source>
        <dbReference type="ARBA" id="ARBA00022840"/>
    </source>
</evidence>
<dbReference type="SUPFAM" id="SSF52172">
    <property type="entry name" value="CheY-like"/>
    <property type="match status" value="1"/>
</dbReference>
<feature type="domain" description="PAS" evidence="13">
    <location>
        <begin position="182"/>
        <end position="238"/>
    </location>
</feature>
<evidence type="ECO:0000259" key="14">
    <source>
        <dbReference type="PROSITE" id="PS50113"/>
    </source>
</evidence>
<comment type="catalytic activity">
    <reaction evidence="1">
        <text>ATP + protein L-histidine = ADP + protein N-phospho-L-histidine.</text>
        <dbReference type="EC" id="2.7.13.3"/>
    </reaction>
</comment>
<dbReference type="PROSITE" id="PS50110">
    <property type="entry name" value="RESPONSE_REGULATORY"/>
    <property type="match status" value="1"/>
</dbReference>
<gene>
    <name evidence="15" type="ORF">dnl_36780</name>
</gene>
<dbReference type="RefSeq" id="WP_207687390.1">
    <property type="nucleotide sequence ID" value="NZ_CP061799.1"/>
</dbReference>
<keyword evidence="6 15" id="KW-0418">Kinase</keyword>
<dbReference type="GO" id="GO:0006355">
    <property type="term" value="P:regulation of DNA-templated transcription"/>
    <property type="evidence" value="ECO:0007669"/>
    <property type="project" value="InterPro"/>
</dbReference>
<dbReference type="Pfam" id="PF00072">
    <property type="entry name" value="Response_reg"/>
    <property type="match status" value="1"/>
</dbReference>
<protein>
    <recommendedName>
        <fullName evidence="2">histidine kinase</fullName>
        <ecNumber evidence="2">2.7.13.3</ecNumber>
    </recommendedName>
</protein>
<dbReference type="PROSITE" id="PS50109">
    <property type="entry name" value="HIS_KIN"/>
    <property type="match status" value="1"/>
</dbReference>
<feature type="domain" description="Histidine kinase" evidence="11">
    <location>
        <begin position="353"/>
        <end position="573"/>
    </location>
</feature>
<evidence type="ECO:0000259" key="13">
    <source>
        <dbReference type="PROSITE" id="PS50112"/>
    </source>
</evidence>
<evidence type="ECO:0000256" key="8">
    <source>
        <dbReference type="ARBA" id="ARBA00023012"/>
    </source>
</evidence>
<evidence type="ECO:0000256" key="6">
    <source>
        <dbReference type="ARBA" id="ARBA00022777"/>
    </source>
</evidence>
<dbReference type="SMART" id="SM00388">
    <property type="entry name" value="HisKA"/>
    <property type="match status" value="1"/>
</dbReference>
<dbReference type="PANTHER" id="PTHR43065">
    <property type="entry name" value="SENSOR HISTIDINE KINASE"/>
    <property type="match status" value="1"/>
</dbReference>
<evidence type="ECO:0000259" key="11">
    <source>
        <dbReference type="PROSITE" id="PS50109"/>
    </source>
</evidence>
<dbReference type="InterPro" id="IPR011006">
    <property type="entry name" value="CheY-like_superfamily"/>
</dbReference>
<keyword evidence="5" id="KW-0547">Nucleotide-binding</keyword>
<dbReference type="InterPro" id="IPR013767">
    <property type="entry name" value="PAS_fold"/>
</dbReference>
<dbReference type="InterPro" id="IPR004358">
    <property type="entry name" value="Sig_transdc_His_kin-like_C"/>
</dbReference>
<evidence type="ECO:0000256" key="9">
    <source>
        <dbReference type="PROSITE-ProRule" id="PRU00169"/>
    </source>
</evidence>
<dbReference type="EC" id="2.7.13.3" evidence="2"/>
<keyword evidence="10" id="KW-0175">Coiled coil</keyword>
<dbReference type="Pfam" id="PF02518">
    <property type="entry name" value="HATPase_c"/>
    <property type="match status" value="1"/>
</dbReference>
<dbReference type="PROSITE" id="PS50113">
    <property type="entry name" value="PAC"/>
    <property type="match status" value="1"/>
</dbReference>
<dbReference type="InterPro" id="IPR036097">
    <property type="entry name" value="HisK_dim/P_sf"/>
</dbReference>
<dbReference type="InterPro" id="IPR036890">
    <property type="entry name" value="HATPase_C_sf"/>
</dbReference>
<dbReference type="PANTHER" id="PTHR43065:SF10">
    <property type="entry name" value="PEROXIDE STRESS-ACTIVATED HISTIDINE KINASE MAK3"/>
    <property type="match status" value="1"/>
</dbReference>
<dbReference type="SMART" id="SM00387">
    <property type="entry name" value="HATPase_c"/>
    <property type="match status" value="1"/>
</dbReference>
<evidence type="ECO:0000313" key="16">
    <source>
        <dbReference type="Proteomes" id="UP000663720"/>
    </source>
</evidence>
<dbReference type="SUPFAM" id="SSF55785">
    <property type="entry name" value="PYP-like sensor domain (PAS domain)"/>
    <property type="match status" value="1"/>
</dbReference>
<dbReference type="InterPro" id="IPR005467">
    <property type="entry name" value="His_kinase_dom"/>
</dbReference>
<dbReference type="Gene3D" id="1.10.287.130">
    <property type="match status" value="1"/>
</dbReference>
<keyword evidence="3" id="KW-0597">Phosphoprotein</keyword>
<dbReference type="GO" id="GO:0005524">
    <property type="term" value="F:ATP binding"/>
    <property type="evidence" value="ECO:0007669"/>
    <property type="project" value="UniProtKB-KW"/>
</dbReference>
<proteinExistence type="predicted"/>
<dbReference type="SUPFAM" id="SSF47384">
    <property type="entry name" value="Homodimeric domain of signal transducing histidine kinase"/>
    <property type="match status" value="1"/>
</dbReference>
<dbReference type="InterPro" id="IPR001789">
    <property type="entry name" value="Sig_transdc_resp-reg_receiver"/>
</dbReference>
<feature type="domain" description="Response regulatory" evidence="12">
    <location>
        <begin position="12"/>
        <end position="130"/>
    </location>
</feature>
<dbReference type="SMART" id="SM00448">
    <property type="entry name" value="REC"/>
    <property type="match status" value="1"/>
</dbReference>
<name>A0A975GHF0_9BACT</name>
<keyword evidence="7" id="KW-0067">ATP-binding</keyword>
<dbReference type="CDD" id="cd00082">
    <property type="entry name" value="HisKA"/>
    <property type="match status" value="1"/>
</dbReference>
<evidence type="ECO:0000256" key="2">
    <source>
        <dbReference type="ARBA" id="ARBA00012438"/>
    </source>
</evidence>
<dbReference type="InterPro" id="IPR003594">
    <property type="entry name" value="HATPase_dom"/>
</dbReference>
<dbReference type="AlphaFoldDB" id="A0A975GHF0"/>
<reference evidence="15" key="1">
    <citation type="journal article" date="2021" name="Microb. Physiol.">
        <title>Proteogenomic Insights into the Physiology of Marine, Sulfate-Reducing, Filamentous Desulfonema limicola and Desulfonema magnum.</title>
        <authorList>
            <person name="Schnaars V."/>
            <person name="Wohlbrand L."/>
            <person name="Scheve S."/>
            <person name="Hinrichs C."/>
            <person name="Reinhardt R."/>
            <person name="Rabus R."/>
        </authorList>
    </citation>
    <scope>NUCLEOTIDE SEQUENCE</scope>
    <source>
        <strain evidence="15">5ac10</strain>
    </source>
</reference>
<dbReference type="Gene3D" id="3.40.50.2300">
    <property type="match status" value="1"/>
</dbReference>
<dbReference type="Pfam" id="PF00512">
    <property type="entry name" value="HisKA"/>
    <property type="match status" value="1"/>
</dbReference>
<sequence length="573" mass="65810">MLSFVENSTNHTILIVDDDEYSMMSLSHILSTRHHVLTACNNDEAMHIIHTHTYRQDIHLIIYNQQLSGVESIDFLEKTIPILPEAIRILLTSDTDVGTIVNAVNKAQIYKFIIKPFDKSELLMTIERALEAYDLKLKNKNLVKDLKILNENLEAKVDEQTKQLREERDRSQIFFQMAGVIMIVIDTCHQVKLINRKGCEILGYDEKMIIGKNWFENFVHEYEQDRAEKNFDHIISEKNQIEYIEYSIVSQSGKKHLIAWYNTVLKNDKGIITGILGSGEDITRRKKTEDELRSAHAKLEKDVKRQTLELLKTNEDLILEIEGHKKTEFALQEKQLQLAHAGRLSLLGEIASGMAYELKNPLELIKSYAKSLKKWENNKEIYYKKIDAIIQAVDQASKIIKHIIGFSKNRPVDNKKVNLQIPVENSLSFLEKQFRDRGIIIQKEFESNIPFVSADCQRIEQIMISLLSNSGYAVEQRQKKEADDYEKQIIVRLFYDKSTDSAVIEIKDNGTGMTEEEKAQCLNPFFTSKKAGQGTGLGLTIVNEIIKDYNGKLEIESTKGKGTKIRVMISAEP</sequence>
<dbReference type="Gene3D" id="3.30.450.20">
    <property type="entry name" value="PAS domain"/>
    <property type="match status" value="1"/>
</dbReference>
<evidence type="ECO:0000256" key="4">
    <source>
        <dbReference type="ARBA" id="ARBA00022679"/>
    </source>
</evidence>
<comment type="caution">
    <text evidence="9">Lacks conserved residue(s) required for the propagation of feature annotation.</text>
</comment>
<dbReference type="PRINTS" id="PR00344">
    <property type="entry name" value="BCTRLSENSOR"/>
</dbReference>
<evidence type="ECO:0000259" key="12">
    <source>
        <dbReference type="PROSITE" id="PS50110"/>
    </source>
</evidence>
<feature type="domain" description="PAC" evidence="14">
    <location>
        <begin position="242"/>
        <end position="294"/>
    </location>
</feature>
<accession>A0A975GHF0</accession>
<keyword evidence="8" id="KW-0902">Two-component regulatory system</keyword>
<evidence type="ECO:0000256" key="10">
    <source>
        <dbReference type="SAM" id="Coils"/>
    </source>
</evidence>
<dbReference type="InterPro" id="IPR000014">
    <property type="entry name" value="PAS"/>
</dbReference>
<feature type="coiled-coil region" evidence="10">
    <location>
        <begin position="289"/>
        <end position="316"/>
    </location>
</feature>
<dbReference type="InterPro" id="IPR003661">
    <property type="entry name" value="HisK_dim/P_dom"/>
</dbReference>
<dbReference type="Gene3D" id="3.30.565.10">
    <property type="entry name" value="Histidine kinase-like ATPase, C-terminal domain"/>
    <property type="match status" value="1"/>
</dbReference>
<evidence type="ECO:0000256" key="5">
    <source>
        <dbReference type="ARBA" id="ARBA00022741"/>
    </source>
</evidence>
<dbReference type="Pfam" id="PF00989">
    <property type="entry name" value="PAS"/>
    <property type="match status" value="1"/>
</dbReference>
<feature type="coiled-coil region" evidence="10">
    <location>
        <begin position="139"/>
        <end position="170"/>
    </location>
</feature>
<dbReference type="InterPro" id="IPR035965">
    <property type="entry name" value="PAS-like_dom_sf"/>
</dbReference>
<evidence type="ECO:0000313" key="15">
    <source>
        <dbReference type="EMBL" id="QTA81345.1"/>
    </source>
</evidence>
<evidence type="ECO:0000256" key="3">
    <source>
        <dbReference type="ARBA" id="ARBA00022553"/>
    </source>
</evidence>
<organism evidence="15 16">
    <name type="scientific">Desulfonema limicola</name>
    <dbReference type="NCBI Taxonomy" id="45656"/>
    <lineage>
        <taxon>Bacteria</taxon>
        <taxon>Pseudomonadati</taxon>
        <taxon>Thermodesulfobacteriota</taxon>
        <taxon>Desulfobacteria</taxon>
        <taxon>Desulfobacterales</taxon>
        <taxon>Desulfococcaceae</taxon>
        <taxon>Desulfonema</taxon>
    </lineage>
</organism>